<keyword evidence="2" id="KW-1185">Reference proteome</keyword>
<accession>A0A8S0VPG2</accession>
<evidence type="ECO:0000313" key="1">
    <source>
        <dbReference type="EMBL" id="CAA3033782.1"/>
    </source>
</evidence>
<dbReference type="EMBL" id="CACTIH010010828">
    <property type="protein sequence ID" value="CAA3033782.1"/>
    <property type="molecule type" value="Genomic_DNA"/>
</dbReference>
<organism evidence="1 2">
    <name type="scientific">Olea europaea subsp. europaea</name>
    <dbReference type="NCBI Taxonomy" id="158383"/>
    <lineage>
        <taxon>Eukaryota</taxon>
        <taxon>Viridiplantae</taxon>
        <taxon>Streptophyta</taxon>
        <taxon>Embryophyta</taxon>
        <taxon>Tracheophyta</taxon>
        <taxon>Spermatophyta</taxon>
        <taxon>Magnoliopsida</taxon>
        <taxon>eudicotyledons</taxon>
        <taxon>Gunneridae</taxon>
        <taxon>Pentapetalae</taxon>
        <taxon>asterids</taxon>
        <taxon>lamiids</taxon>
        <taxon>Lamiales</taxon>
        <taxon>Oleaceae</taxon>
        <taxon>Oleeae</taxon>
        <taxon>Olea</taxon>
    </lineage>
</organism>
<sequence length="152" mass="17339">MPNRIFLCLIQRFWQSTRGIMAPLFHFTAVDLRDEGTGVSVLPDPQDDDSGVRDGRLSFEFAYSSNSGFRFGMLATPTHFLLCVKRRVSVKADAVTMVKVVLACSYLDEREILDAMIMYIEENRIEIDLYLGNTLIDMYGKHGLVEISSWNF</sequence>
<dbReference type="Proteomes" id="UP000594638">
    <property type="component" value="Unassembled WGS sequence"/>
</dbReference>
<reference evidence="1 2" key="1">
    <citation type="submission" date="2019-12" db="EMBL/GenBank/DDBJ databases">
        <authorList>
            <person name="Alioto T."/>
            <person name="Alioto T."/>
            <person name="Gomez Garrido J."/>
        </authorList>
    </citation>
    <scope>NUCLEOTIDE SEQUENCE [LARGE SCALE GENOMIC DNA]</scope>
</reference>
<proteinExistence type="predicted"/>
<name>A0A8S0VPG2_OLEEU</name>
<dbReference type="Gramene" id="OE9A072578T1">
    <property type="protein sequence ID" value="OE9A072578C1"/>
    <property type="gene ID" value="OE9A072578"/>
</dbReference>
<evidence type="ECO:0000313" key="2">
    <source>
        <dbReference type="Proteomes" id="UP000594638"/>
    </source>
</evidence>
<protein>
    <submittedName>
        <fullName evidence="1">Pentatricopeptide repeat-containing At2g22410, mitochondrial-like</fullName>
    </submittedName>
</protein>
<dbReference type="OrthoDB" id="185373at2759"/>
<dbReference type="AlphaFoldDB" id="A0A8S0VPG2"/>
<gene>
    <name evidence="1" type="ORF">OLEA9_A072578</name>
</gene>
<comment type="caution">
    <text evidence="1">The sequence shown here is derived from an EMBL/GenBank/DDBJ whole genome shotgun (WGS) entry which is preliminary data.</text>
</comment>